<dbReference type="InterPro" id="IPR015819">
    <property type="entry name" value="Lipid_transp_b-sht_shell"/>
</dbReference>
<dbReference type="Pfam" id="PF00094">
    <property type="entry name" value="VWD"/>
    <property type="match status" value="1"/>
</dbReference>
<keyword evidence="3" id="KW-0964">Secreted</keyword>
<dbReference type="Pfam" id="PF09172">
    <property type="entry name" value="Vit_open_b-sht"/>
    <property type="match status" value="1"/>
</dbReference>
<dbReference type="SMART" id="SM01169">
    <property type="entry name" value="DUF1943"/>
    <property type="match status" value="1"/>
</dbReference>
<keyword evidence="5" id="KW-0445">Lipid transport</keyword>
<dbReference type="GO" id="GO:0005576">
    <property type="term" value="C:extracellular region"/>
    <property type="evidence" value="ECO:0007669"/>
    <property type="project" value="UniProtKB-SubCell"/>
</dbReference>
<dbReference type="STRING" id="471704.A0A195DF51"/>
<dbReference type="SUPFAM" id="SSF48431">
    <property type="entry name" value="Lipovitellin-phosvitin complex, superhelical domain"/>
    <property type="match status" value="1"/>
</dbReference>
<dbReference type="PROSITE" id="PS51211">
    <property type="entry name" value="VITELLOGENIN"/>
    <property type="match status" value="1"/>
</dbReference>
<dbReference type="SUPFAM" id="SSF56968">
    <property type="entry name" value="Lipovitellin-phosvitin complex, beta-sheet shell regions"/>
    <property type="match status" value="2"/>
</dbReference>
<protein>
    <recommendedName>
        <fullName evidence="13">Apolipophorins</fullName>
    </recommendedName>
</protein>
<organism evidence="11 12">
    <name type="scientific">Trachymyrmex cornetzi</name>
    <dbReference type="NCBI Taxonomy" id="471704"/>
    <lineage>
        <taxon>Eukaryota</taxon>
        <taxon>Metazoa</taxon>
        <taxon>Ecdysozoa</taxon>
        <taxon>Arthropoda</taxon>
        <taxon>Hexapoda</taxon>
        <taxon>Insecta</taxon>
        <taxon>Pterygota</taxon>
        <taxon>Neoptera</taxon>
        <taxon>Endopterygota</taxon>
        <taxon>Hymenoptera</taxon>
        <taxon>Apocrita</taxon>
        <taxon>Aculeata</taxon>
        <taxon>Formicoidea</taxon>
        <taxon>Formicidae</taxon>
        <taxon>Myrmicinae</taxon>
        <taxon>Trachymyrmex</taxon>
    </lineage>
</organism>
<evidence type="ECO:0000259" key="10">
    <source>
        <dbReference type="PROSITE" id="PS51233"/>
    </source>
</evidence>
<dbReference type="InterPro" id="IPR015816">
    <property type="entry name" value="Vitellinogen_b-sht_N"/>
</dbReference>
<proteinExistence type="predicted"/>
<evidence type="ECO:0000259" key="9">
    <source>
        <dbReference type="PROSITE" id="PS51211"/>
    </source>
</evidence>
<dbReference type="PROSITE" id="PS51233">
    <property type="entry name" value="VWFD"/>
    <property type="match status" value="1"/>
</dbReference>
<keyword evidence="8" id="KW-0175">Coiled coil</keyword>
<dbReference type="PANTHER" id="PTHR23345">
    <property type="entry name" value="VITELLOGENIN-RELATED"/>
    <property type="match status" value="1"/>
</dbReference>
<dbReference type="InterPro" id="IPR009454">
    <property type="entry name" value="Lipid_transpt_open_b-sht"/>
</dbReference>
<keyword evidence="6" id="KW-0325">Glycoprotein</keyword>
<evidence type="ECO:0000256" key="1">
    <source>
        <dbReference type="ARBA" id="ARBA00004613"/>
    </source>
</evidence>
<name>A0A195DF51_9HYME</name>
<dbReference type="EMBL" id="KQ980905">
    <property type="protein sequence ID" value="KYN11530.1"/>
    <property type="molecule type" value="Genomic_DNA"/>
</dbReference>
<evidence type="ECO:0000256" key="8">
    <source>
        <dbReference type="SAM" id="Coils"/>
    </source>
</evidence>
<dbReference type="InterPro" id="IPR050733">
    <property type="entry name" value="Vitellogenin/Apolipophorin"/>
</dbReference>
<feature type="domain" description="VWFD" evidence="10">
    <location>
        <begin position="2884"/>
        <end position="3050"/>
    </location>
</feature>
<sequence length="3459" mass="385291">MTGLGNQYRLRHEYTITFLMMEAINEVCEGAELDRDERGILLHSRSINEIVVKEFAYGVSVLSERVHGGKGYQEGHTYIYDLEGTSVTSVPDAQGDATLKLKGTVELSVKPDCIRQIRLKGVQINGAPISLPDVEKHALQFNYHDGHIDTEVCTEAGDSQASLNIKRAVTSLFQSAIIQESGSTTHHEIDVLGGCPTDFSFHKDGDSLVIHKERDLLRCSHRESIRTGPVSAIYESQKSDTQSAPLLSSHQKIEQRFKRGILNKATSVETYKLKPWSNGDIGTKTIVQTTLTLKGEKGDSPNAPVSEPKSLIFEAPHPVVKSSADTIAAALKATSAEEHDSVKHDAAEKFAQFVKVLRLSSKNDIFAIYQKVKNGNGFDKVLDKKIFLDGLFRTGSGEAAEVVVDLLKSHELTGVQALMFYASLALVDHVNLPSVTAVTSLLDQPNLPRLGYLGIGQVIGRYCQEHNCENVAEVKQAVHKIREKVGNGKAKTREQENLIVSALKALGNTQYLDDATLQKLASIAEDKNVRNRVRVAAIESLPTRCSMKWKNILLKVLADREEDSEIRIKSYLSLVVCPCQHVASGLKETLDKETVNQVGSFIQSHLRNLRASADSTKAEAKRHLGQIKPRTKFPEDFRKFSFNTELSYDLGGVGFGDTLESNVIYSQNSFVPRSINLNLTTEIFGRPYNYFELNTRIENLDRLIEHYFGPKGRLTDNEVDELVDKGVDNAESIAKYIKEKVNKLRSKREVKQGELDKFAKGVKLRNNEVDQQLDLDLSVKLFGVELAYLTYDGNPAQLTPEHIIDKIFDNLEDGINKIKKFDHNLQSHMQFFDLEVIYPTNLGIALSLDVIGTSVVHIKTYGKIDIPAIVKNPDNAEVHFGLEPSASIRVSASMVVKGFDVESGMKFVSTLHTDTATDLTVKLLNGKGIDITVGVPKKKEEIISVSSEILLSSGDTYKAAKFGKGKLYKDCFEQLSNIVGITVCGHVEFPYDGIESTQKRALFPLNGPSKFSLTNENIDLSSVHLKIYHDKSPKSRSFEILLETPNSKTNRRVSLTGEAALEPNKHAKLSFDSPFKKASVEAVIKEEPQERSLTITVHNDNQEYYGRVGLLANGAKYKPILEYKVPEHIERLANTKTGLKSSRGGQQYEVQGTVEVVDQDGGKKYVFDKVALVAGGQKFVGLDGYVQSAENAAGLDMKVSYGEESVALKLQGKKKENRYYSISASALPSKDPNIGFNIQSELEKDAYEYKYNLIFIHGPDQNSKTNRFSLEHHAIAKPNKAGQNFVVGSSTKISYPAAKLKLELAGKAKPNSLEGEIEIGYEQFKFGSKLSAEQNKVKTGDYEIEFEGELLQNSIKLESKRTIVDAHKSKYENKLELIPGGKYEADALVTYNHDKNNKNLNFELDSDLKLDDKKVKVFGSLNVERPNIQSQAYVTVSDVKYVDFLLKLQQQGANPQGSLTLNVKNYLNVAGQISMQNGKGNAQLNIDLPKINRKIKGTGDLTVSGTQHNGDFELLLDVEKDPKKRIKLSTANDIKKNGIDTKNVIEIMNHKFELNGKGKLDGTIHEGELTVGTDVTLPGGRYLVANFKRTSKKNENQKYTIHLDGQLEDHESKGGKSRKLTYIDDITDFDWKTYTFLKNIQLKAVDLNGDNGQLDLGLKKLVDTDGHKKVEGINLSLSGSRMSRPFNLQYESTEDDNGKLSYKGSSSCGKDFKLKSSGNYIPGNDVDKPCTVKGNAELILPSEKLRNIKLDYSYDLLVQPESAGIVSLKESTTLTYNDDKSIKLDGAFKSSGIYDDEHPYESNLEFDLTILKIPPISLKDHFKYEPNDDKATITTNTIVKYDQKEITLALNPVIYNRDLTYIDVKAKATTPYEKLHSIDLELKHEREKDGQVRKTDAALTLDNTKYTLKSEIQSGNISPMIHIIGTCPAGKTELLSKFNKIGEREYTGEWKVETPKGFAVADAHVNLNGIDNFMINVNLDSDKLKHRKIHAEIANKPTAKTGRRIIITVTSDGKNIVTGSTNYKKRDEAGKITIEGNGNLKIGEDTKSSSFKYTRQQLTREKDGESGVLIVLNAKFDPVAIVGELKLSNKEVLVFNSYCELSKDCAHFKLQSSYDADKLWNCISMRDDDVAVGGGGSEGGGGGRLQATATCRRINSNKNNVDHELTVEVDLKKFNVPVEFGLKTNTVVKDSKLDHSANLYLHSSKDNSQYSYKVYVHPKESAVILTLPSRELAVIGTFDLPKTKQTGAFKVDVSVYLDRKNKPSDKTGLTANGDINIEKNSGSISGEVKFIYPSQPKDIAVKGKLHYGGDHLLDANVDIDIFAKKTQKINVVAKLNRQNLDKGHNITSVIEVNSRGQQLKVDLKSHLAISDSQFGFGSMLSYTDVHQKPKSLGVLFSASYKEAHLLVTSPNKELLKLDTKLQFKKNLQKFDSEIVIVGNKPIIVNFEAHDFNSFTYSEYQQDNPNTKLIIEGRVVLGQLAEIHADAFKAGEKKNLFHGLIHLDEEKFLKPDFGYNKDNVVHVLEYYRSHSIGLLKQFKDVSNDIGNEAERELKDLVEHLKKAQPNFKSLSDYYETELNKLKNEVQADQTIRDIQATFNKYFGTIIQAIGDSLKQITIRLNELEREYAEVVSKLEEAWNTVYPQLKESYNKIANAYINFVDSVANVSMAYLKTLLTVINEHQKELKELAIVASEIAQDIAKIVFKAVAQIKSDIEEFIILLKNQMKALPIFDIAREQYQDILNLKIPETVLASIHELSEVIKSMLPTEELRQLFSTTYEYIMKHVKHEKVDNSSEIKKIYNHMLDAIASLVKLLESSGSLDSLIDDLFNAHLPAEFEMLSKLPMITSFKVSLVSLIRNNELPSLMDLYYTYRPTLLSDIVPPFSKVGIVTDGGHIFTFDGNHLSMPGDCTYILAQDMQDGNFSIVANFNKGNLVSVTVTEPKESITLKNNGNILVNNKPADFPASTKNLHAFLVVSAPNIKSDYGVHVLCSPKHSAMLCMVHVSGFYHGKLRGLLGDGNNEHYDDYTLPSGKITESETEFANGYKLKPDCPAVNAIDHKTKQRNPVCTDYFSGQKSTLKNCFNYVNPTHYRDACDAAANGNPQAPCLLASAYYANCYYKRVSGINIPSTCINCKVGENTVAIGDTFSVKTPKNQADIIIVIEQVEDNEKIFKDLIPALITDLREELKQHGITDVHVGLIGFGEHMKWPQHYTSNGNTNIEGEVKNMKFEKPEPIITFEEAKKGNYEKQAKYLEQRINLELGVLKLTDAYEEAINYPFRPGAVKAVIAVFATPCEKSPLPLSLQQLRLILGLKVYRDLGLGYYQVYYTNDIQVSGKVQKNIVGFDSDGVYVFADSKKKPLSGNTDLKSNMVLSSVDVCADFAIASGGTVFSSNNFIDAKPNQKKQFAQVTARKIAEDLTNVEIEKDCVCNQYHVFGRAHCKIVGRKEKEQLARHTKGGVKG</sequence>
<dbReference type="GO" id="GO:0005319">
    <property type="term" value="F:lipid transporter activity"/>
    <property type="evidence" value="ECO:0007669"/>
    <property type="project" value="InterPro"/>
</dbReference>
<evidence type="ECO:0000256" key="5">
    <source>
        <dbReference type="ARBA" id="ARBA00023055"/>
    </source>
</evidence>
<evidence type="ECO:0000256" key="2">
    <source>
        <dbReference type="ARBA" id="ARBA00022448"/>
    </source>
</evidence>
<dbReference type="Pfam" id="PF01347">
    <property type="entry name" value="Vitellogenin_N"/>
    <property type="match status" value="1"/>
</dbReference>
<evidence type="ECO:0008006" key="13">
    <source>
        <dbReference type="Google" id="ProtNLM"/>
    </source>
</evidence>
<feature type="coiled-coil region" evidence="8">
    <location>
        <begin position="2605"/>
        <end position="2639"/>
    </location>
</feature>
<dbReference type="InterPro" id="IPR011030">
    <property type="entry name" value="Lipovitellin_superhlx_dom"/>
</dbReference>
<accession>A0A195DF51</accession>
<dbReference type="Proteomes" id="UP000078492">
    <property type="component" value="Unassembled WGS sequence"/>
</dbReference>
<keyword evidence="12" id="KW-1185">Reference proteome</keyword>
<evidence type="ECO:0000256" key="4">
    <source>
        <dbReference type="ARBA" id="ARBA00022729"/>
    </source>
</evidence>
<keyword evidence="4" id="KW-0732">Signal</keyword>
<keyword evidence="2" id="KW-0813">Transport</keyword>
<dbReference type="Pfam" id="PF06448">
    <property type="entry name" value="DUF1081"/>
    <property type="match status" value="1"/>
</dbReference>
<evidence type="ECO:0000313" key="12">
    <source>
        <dbReference type="Proteomes" id="UP000078492"/>
    </source>
</evidence>
<dbReference type="PANTHER" id="PTHR23345:SF36">
    <property type="entry name" value="APOLIPOPHORINS"/>
    <property type="match status" value="1"/>
</dbReference>
<dbReference type="Gene3D" id="1.25.10.20">
    <property type="entry name" value="Vitellinogen, superhelical"/>
    <property type="match status" value="1"/>
</dbReference>
<feature type="domain" description="Vitellogenin" evidence="9">
    <location>
        <begin position="72"/>
        <end position="675"/>
    </location>
</feature>
<evidence type="ECO:0000256" key="7">
    <source>
        <dbReference type="PROSITE-ProRule" id="PRU00557"/>
    </source>
</evidence>
<evidence type="ECO:0000256" key="3">
    <source>
        <dbReference type="ARBA" id="ARBA00022525"/>
    </source>
</evidence>
<evidence type="ECO:0000256" key="6">
    <source>
        <dbReference type="ARBA" id="ARBA00023180"/>
    </source>
</evidence>
<dbReference type="InterPro" id="IPR015255">
    <property type="entry name" value="Vitellinogen_open_b-sht"/>
</dbReference>
<comment type="subcellular location">
    <subcellularLocation>
        <location evidence="1">Secreted</location>
    </subcellularLocation>
</comment>
<dbReference type="SMART" id="SM00216">
    <property type="entry name" value="VWD"/>
    <property type="match status" value="1"/>
</dbReference>
<dbReference type="Gene3D" id="2.20.50.20">
    <property type="entry name" value="Lipovitellin. Chain A, domain 3"/>
    <property type="match status" value="1"/>
</dbReference>
<feature type="disulfide bond" evidence="7">
    <location>
        <begin position="463"/>
        <end position="468"/>
    </location>
</feature>
<evidence type="ECO:0000313" key="11">
    <source>
        <dbReference type="EMBL" id="KYN11530.1"/>
    </source>
</evidence>
<dbReference type="InterPro" id="IPR015817">
    <property type="entry name" value="Vitellinogen_open_b-sht_sub1"/>
</dbReference>
<dbReference type="Gene3D" id="2.20.80.10">
    <property type="entry name" value="Lipovitellin-phosvitin complex, chain A, domain 4"/>
    <property type="match status" value="1"/>
</dbReference>
<reference evidence="11 12" key="1">
    <citation type="submission" date="2015-09" db="EMBL/GenBank/DDBJ databases">
        <title>Trachymyrmex cornetzi WGS genome.</title>
        <authorList>
            <person name="Nygaard S."/>
            <person name="Hu H."/>
            <person name="Boomsma J."/>
            <person name="Zhang G."/>
        </authorList>
    </citation>
    <scope>NUCLEOTIDE SEQUENCE [LARGE SCALE GENOMIC DNA]</scope>
    <source>
        <strain evidence="11">Tcor2-1</strain>
        <tissue evidence="11">Whole body</tissue>
    </source>
</reference>
<dbReference type="InterPro" id="IPR001846">
    <property type="entry name" value="VWF_type-D"/>
</dbReference>
<dbReference type="InterPro" id="IPR001747">
    <property type="entry name" value="Vitellogenin_N"/>
</dbReference>
<comment type="caution">
    <text evidence="7">Lacks conserved residue(s) required for the propagation of feature annotation.</text>
</comment>
<dbReference type="SMART" id="SM00638">
    <property type="entry name" value="LPD_N"/>
    <property type="match status" value="1"/>
</dbReference>
<keyword evidence="7" id="KW-1015">Disulfide bond</keyword>
<gene>
    <name evidence="11" type="ORF">ALC57_16313</name>
</gene>
<dbReference type="Gene3D" id="2.30.230.10">
    <property type="entry name" value="Lipovitellin, beta-sheet shell regions, chain A"/>
    <property type="match status" value="1"/>
</dbReference>